<name>A0A2U1AV48_9BACT</name>
<comment type="subcellular location">
    <subcellularLocation>
        <location evidence="1">Periplasm</location>
    </subcellularLocation>
</comment>
<evidence type="ECO:0000313" key="8">
    <source>
        <dbReference type="Proteomes" id="UP000245959"/>
    </source>
</evidence>
<keyword evidence="3" id="KW-0574">Periplasm</keyword>
<protein>
    <submittedName>
        <fullName evidence="7">Heparinase II/III-like protein</fullName>
    </submittedName>
</protein>
<dbReference type="Gene3D" id="2.60.40.10">
    <property type="entry name" value="Immunoglobulins"/>
    <property type="match status" value="1"/>
</dbReference>
<dbReference type="GeneID" id="78295665"/>
<comment type="caution">
    <text evidence="7">The sequence shown here is derived from an EMBL/GenBank/DDBJ whole genome shotgun (WGS) entry which is preliminary data.</text>
</comment>
<keyword evidence="8" id="KW-1185">Reference proteome</keyword>
<dbReference type="Pfam" id="PF07940">
    <property type="entry name" value="Hepar_II_III_C"/>
    <property type="match status" value="1"/>
</dbReference>
<dbReference type="PANTHER" id="PTHR39210:SF1">
    <property type="entry name" value="HEPARIN-SULFATE LYASE"/>
    <property type="match status" value="1"/>
</dbReference>
<evidence type="ECO:0000256" key="3">
    <source>
        <dbReference type="ARBA" id="ARBA00022764"/>
    </source>
</evidence>
<evidence type="ECO:0000259" key="6">
    <source>
        <dbReference type="Pfam" id="PF16332"/>
    </source>
</evidence>
<reference evidence="7 8" key="1">
    <citation type="submission" date="2018-04" db="EMBL/GenBank/DDBJ databases">
        <title>Genomic Encyclopedia of Type Strains, Phase IV (KMG-IV): sequencing the most valuable type-strain genomes for metagenomic binning, comparative biology and taxonomic classification.</title>
        <authorList>
            <person name="Goeker M."/>
        </authorList>
    </citation>
    <scope>NUCLEOTIDE SEQUENCE [LARGE SCALE GENOMIC DNA]</scope>
    <source>
        <strain evidence="7 8">DSM 14823</strain>
    </source>
</reference>
<dbReference type="InterPro" id="IPR013783">
    <property type="entry name" value="Ig-like_fold"/>
</dbReference>
<sequence length="698" mass="79587">MKQFRQKRSPSSIFPAPENGEVVELNPLSLQWVAEPGISLYRVRVERLPQQETVAAGTTAYNYFRIRRLLAPGRYRWNVASGDAELGWREFEVPASARPFLVPSAREVLARVPDIHPRHIHYRADLPELRERHKPQLEIIRRNVKLALSQGFMRYPDFYRPDGRIDYRRAFDESRQYFDRNLVACALAFLLLDDREAGQYAHEAVLRLCEWNPAGPASVYGQWGDEIGLSICRVLPAVLDWTWHLYTPQELKWAADTLARHMEQLWERVTGAEFLAHPGNSHVGRLPGYLGEAALVLYGTIPDETAERWLNYALEVYGSIFPHYGGRDGGWAEGPFYASSYTKWYLPFFFALERHCGFSFLEKPFYRRVSQFFLHFAPPGQEAHPFGDGNWPTADEWPGFQAQDPFGVYAERFGPPEAREFSRQLTGAIDRYELHLLDVIRPRPPHPEPDAAGPASDSYCSRDTGLLSMRRCVADPVHDVAVLARCSRYGTPSHQHADQGNFAVLAAGKALIAPSGSFGYIFGETHHRDWTQQTVGHNCILADGKGQPKDSAEAVGVILDFQDDGRLCRAEFDLSAAYRMLTNYTRTLEFDREALLLRVTDELEAPGETVIDFRLHSYARPVAEKELVRLSRFPASAEIRLRSTAGAGTFSWTDRFRHPGGGPEYPPGRQLCDQYHLNWRFPACRRLRIDAEFRIFLA</sequence>
<accession>A0A2U1AV48</accession>
<feature type="domain" description="Heparinase II/III-like C-terminal" evidence="5">
    <location>
        <begin position="478"/>
        <end position="663"/>
    </location>
</feature>
<dbReference type="RefSeq" id="WP_116884364.1">
    <property type="nucleotide sequence ID" value="NZ_QEKH01000017.1"/>
</dbReference>
<dbReference type="Proteomes" id="UP000245959">
    <property type="component" value="Unassembled WGS sequence"/>
</dbReference>
<dbReference type="PANTHER" id="PTHR39210">
    <property type="entry name" value="HEPARIN-SULFATE LYASE"/>
    <property type="match status" value="1"/>
</dbReference>
<proteinExistence type="predicted"/>
<keyword evidence="2" id="KW-0732">Signal</keyword>
<dbReference type="InterPro" id="IPR012480">
    <property type="entry name" value="Hepar_II_III_C"/>
</dbReference>
<evidence type="ECO:0000256" key="1">
    <source>
        <dbReference type="ARBA" id="ARBA00004418"/>
    </source>
</evidence>
<dbReference type="Gene3D" id="1.50.10.100">
    <property type="entry name" value="Chondroitin AC/alginate lyase"/>
    <property type="match status" value="1"/>
</dbReference>
<organism evidence="7 8">
    <name type="scientific">Victivallis vadensis</name>
    <dbReference type="NCBI Taxonomy" id="172901"/>
    <lineage>
        <taxon>Bacteria</taxon>
        <taxon>Pseudomonadati</taxon>
        <taxon>Lentisphaerota</taxon>
        <taxon>Lentisphaeria</taxon>
        <taxon>Victivallales</taxon>
        <taxon>Victivallaceae</taxon>
        <taxon>Victivallis</taxon>
    </lineage>
</organism>
<dbReference type="InterPro" id="IPR008929">
    <property type="entry name" value="Chondroitin_lyas"/>
</dbReference>
<keyword evidence="4" id="KW-0456">Lyase</keyword>
<gene>
    <name evidence="7" type="ORF">C8D82_11728</name>
</gene>
<dbReference type="GO" id="GO:0042597">
    <property type="term" value="C:periplasmic space"/>
    <property type="evidence" value="ECO:0007669"/>
    <property type="project" value="UniProtKB-SubCell"/>
</dbReference>
<dbReference type="EMBL" id="QEKH01000017">
    <property type="protein sequence ID" value="PVY40309.1"/>
    <property type="molecule type" value="Genomic_DNA"/>
</dbReference>
<dbReference type="GO" id="GO:0016829">
    <property type="term" value="F:lyase activity"/>
    <property type="evidence" value="ECO:0007669"/>
    <property type="project" value="UniProtKB-KW"/>
</dbReference>
<evidence type="ECO:0000313" key="7">
    <source>
        <dbReference type="EMBL" id="PVY40309.1"/>
    </source>
</evidence>
<dbReference type="AlphaFoldDB" id="A0A2U1AV48"/>
<feature type="domain" description="Heparinase II N-terminal" evidence="6">
    <location>
        <begin position="17"/>
        <end position="389"/>
    </location>
</feature>
<evidence type="ECO:0000259" key="5">
    <source>
        <dbReference type="Pfam" id="PF07940"/>
    </source>
</evidence>
<dbReference type="InterPro" id="IPR032518">
    <property type="entry name" value="HepII_N"/>
</dbReference>
<evidence type="ECO:0000256" key="2">
    <source>
        <dbReference type="ARBA" id="ARBA00022729"/>
    </source>
</evidence>
<dbReference type="Gene3D" id="2.70.98.70">
    <property type="match status" value="1"/>
</dbReference>
<dbReference type="Pfam" id="PF16332">
    <property type="entry name" value="DUF4962"/>
    <property type="match status" value="1"/>
</dbReference>
<evidence type="ECO:0000256" key="4">
    <source>
        <dbReference type="ARBA" id="ARBA00023239"/>
    </source>
</evidence>